<evidence type="ECO:0000256" key="3">
    <source>
        <dbReference type="ARBA" id="ARBA00022475"/>
    </source>
</evidence>
<feature type="transmembrane region" description="Helical" evidence="10">
    <location>
        <begin position="348"/>
        <end position="371"/>
    </location>
</feature>
<dbReference type="Pfam" id="PF06808">
    <property type="entry name" value="DctM"/>
    <property type="match status" value="1"/>
</dbReference>
<evidence type="ECO:0000256" key="2">
    <source>
        <dbReference type="ARBA" id="ARBA00022448"/>
    </source>
</evidence>
<gene>
    <name evidence="13" type="ORF">HNQ75_002327</name>
</gene>
<feature type="domain" description="TRAP C4-dicarboxylate transport system permease DctM subunit" evidence="12">
    <location>
        <begin position="222"/>
        <end position="618"/>
    </location>
</feature>
<comment type="subcellular location">
    <subcellularLocation>
        <location evidence="1 8">Cell inner membrane</location>
        <topology evidence="1 8">Multi-pass membrane protein</topology>
    </subcellularLocation>
</comment>
<keyword evidence="5 10" id="KW-0812">Transmembrane</keyword>
<dbReference type="InterPro" id="IPR010656">
    <property type="entry name" value="DctM"/>
</dbReference>
<dbReference type="Pfam" id="PF04290">
    <property type="entry name" value="DctQ"/>
    <property type="match status" value="1"/>
</dbReference>
<dbReference type="GO" id="GO:0022857">
    <property type="term" value="F:transmembrane transporter activity"/>
    <property type="evidence" value="ECO:0007669"/>
    <property type="project" value="UniProtKB-UniRule"/>
</dbReference>
<feature type="transmembrane region" description="Helical" evidence="10">
    <location>
        <begin position="420"/>
        <end position="442"/>
    </location>
</feature>
<feature type="transmembrane region" description="Helical" evidence="10">
    <location>
        <begin position="79"/>
        <end position="97"/>
    </location>
</feature>
<dbReference type="PANTHER" id="PTHR33362:SF2">
    <property type="entry name" value="TRAP TRANSPORTER LARGE PERMEASE PROTEIN"/>
    <property type="match status" value="1"/>
</dbReference>
<evidence type="ECO:0000259" key="11">
    <source>
        <dbReference type="Pfam" id="PF04290"/>
    </source>
</evidence>
<evidence type="ECO:0000256" key="8">
    <source>
        <dbReference type="RuleBase" id="RU369079"/>
    </source>
</evidence>
<reference evidence="13 14" key="1">
    <citation type="submission" date="2020-08" db="EMBL/GenBank/DDBJ databases">
        <title>Genomic Encyclopedia of Type Strains, Phase IV (KMG-IV): sequencing the most valuable type-strain genomes for metagenomic binning, comparative biology and taxonomic classification.</title>
        <authorList>
            <person name="Goeker M."/>
        </authorList>
    </citation>
    <scope>NUCLEOTIDE SEQUENCE [LARGE SCALE GENOMIC DNA]</scope>
    <source>
        <strain evidence="13 14">DSM 102134</strain>
    </source>
</reference>
<feature type="transmembrane region" description="Helical" evidence="10">
    <location>
        <begin position="264"/>
        <end position="284"/>
    </location>
</feature>
<name>A0A7X0DCX1_9HYPH</name>
<evidence type="ECO:0000313" key="14">
    <source>
        <dbReference type="Proteomes" id="UP000535501"/>
    </source>
</evidence>
<proteinExistence type="predicted"/>
<feature type="transmembrane region" description="Helical" evidence="10">
    <location>
        <begin position="448"/>
        <end position="467"/>
    </location>
</feature>
<feature type="transmembrane region" description="Helical" evidence="10">
    <location>
        <begin position="118"/>
        <end position="138"/>
    </location>
</feature>
<feature type="transmembrane region" description="Helical" evidence="10">
    <location>
        <begin position="597"/>
        <end position="622"/>
    </location>
</feature>
<feature type="transmembrane region" description="Helical" evidence="10">
    <location>
        <begin position="214"/>
        <end position="243"/>
    </location>
</feature>
<dbReference type="InterPro" id="IPR004681">
    <property type="entry name" value="TRAP_DctM"/>
</dbReference>
<dbReference type="GO" id="GO:0005886">
    <property type="term" value="C:plasma membrane"/>
    <property type="evidence" value="ECO:0007669"/>
    <property type="project" value="UniProtKB-SubCell"/>
</dbReference>
<keyword evidence="3" id="KW-1003">Cell membrane</keyword>
<evidence type="ECO:0000256" key="6">
    <source>
        <dbReference type="ARBA" id="ARBA00022989"/>
    </source>
</evidence>
<keyword evidence="14" id="KW-1185">Reference proteome</keyword>
<evidence type="ECO:0000259" key="12">
    <source>
        <dbReference type="Pfam" id="PF06808"/>
    </source>
</evidence>
<protein>
    <submittedName>
        <fullName evidence="13">Tripartite ATP-independent transporter DctM subunit</fullName>
    </submittedName>
</protein>
<keyword evidence="4 8" id="KW-0997">Cell inner membrane</keyword>
<feature type="transmembrane region" description="Helical" evidence="10">
    <location>
        <begin position="184"/>
        <end position="202"/>
    </location>
</feature>
<evidence type="ECO:0000256" key="7">
    <source>
        <dbReference type="ARBA" id="ARBA00023136"/>
    </source>
</evidence>
<dbReference type="NCBIfam" id="TIGR00786">
    <property type="entry name" value="dctM"/>
    <property type="match status" value="1"/>
</dbReference>
<dbReference type="PANTHER" id="PTHR33362">
    <property type="entry name" value="SIALIC ACID TRAP TRANSPORTER PERMEASE PROTEIN SIAT-RELATED"/>
    <property type="match status" value="1"/>
</dbReference>
<feature type="domain" description="Tripartite ATP-independent periplasmic transporters DctQ component" evidence="11">
    <location>
        <begin position="56"/>
        <end position="178"/>
    </location>
</feature>
<feature type="transmembrane region" description="Helical" evidence="10">
    <location>
        <begin position="43"/>
        <end position="67"/>
    </location>
</feature>
<organism evidence="13 14">
    <name type="scientific">Pseudorhizobium flavum</name>
    <dbReference type="NCBI Taxonomy" id="1335061"/>
    <lineage>
        <taxon>Bacteria</taxon>
        <taxon>Pseudomonadati</taxon>
        <taxon>Pseudomonadota</taxon>
        <taxon>Alphaproteobacteria</taxon>
        <taxon>Hyphomicrobiales</taxon>
        <taxon>Rhizobiaceae</taxon>
        <taxon>Rhizobium/Agrobacterium group</taxon>
        <taxon>Pseudorhizobium</taxon>
    </lineage>
</organism>
<keyword evidence="7 10" id="KW-0472">Membrane</keyword>
<dbReference type="AlphaFoldDB" id="A0A7X0DCX1"/>
<evidence type="ECO:0000256" key="5">
    <source>
        <dbReference type="ARBA" id="ARBA00022692"/>
    </source>
</evidence>
<evidence type="ECO:0000256" key="1">
    <source>
        <dbReference type="ARBA" id="ARBA00004429"/>
    </source>
</evidence>
<evidence type="ECO:0000256" key="9">
    <source>
        <dbReference type="SAM" id="MobiDB-lite"/>
    </source>
</evidence>
<feature type="transmembrane region" description="Helical" evidence="10">
    <location>
        <begin position="561"/>
        <end position="585"/>
    </location>
</feature>
<feature type="transmembrane region" description="Helical" evidence="10">
    <location>
        <begin position="519"/>
        <end position="549"/>
    </location>
</feature>
<comment type="caution">
    <text evidence="13">The sequence shown here is derived from an EMBL/GenBank/DDBJ whole genome shotgun (WGS) entry which is preliminary data.</text>
</comment>
<feature type="region of interest" description="Disordered" evidence="9">
    <location>
        <begin position="1"/>
        <end position="25"/>
    </location>
</feature>
<dbReference type="EMBL" id="JACHEJ010000005">
    <property type="protein sequence ID" value="MBB6180348.1"/>
    <property type="molecule type" value="Genomic_DNA"/>
</dbReference>
<sequence>MMEMTSGRSESRQEVSVSSGPHPDVRSRASIHAARMALRVEQVLSAGAGLLLALLLLLVLVTVGLRYGARTGFAGTEEAALWLFLALICLGLPLSLQGPFSLRLDILTRLLPHEGRRIAGLCADGTSAAAGCLLLTGGAEAAAALRSVSPALGLPEHVRFWFLAAGGALLLAMLLLVRIGEGRGFLGLLSVAAGATLALLLPQADLGSSMLPSAVAALAAGAALLLGAPLAHCLLAGVMFAIPSGSGLSEPAIVSTAASGMSRFLLLAIPFFLLCGGMLTLSGAGERLVRLAQTLVGHRRAGLAQTALLTSVFFSGASGSSVANAAFGASTFHPHLVSHGYPPERSAAIIAATSVLDNVIPPSIAFLLLAAATDISAGRLLIGGAYAGLLMAACLAVAIRLANGDSNRSARATGAERSRALLAALPALGLVVVVLGGIRFGIVTPTEAAAVAAGYALLLALATRPTCGGLASIFRQAGVEAAAIGLLIGAAAPFAFLLAVDGVAGTVLDLAGSLAEAPWQVLLLCNLVLLAAGLVLDTGAAILLLGPILLPVAVGAGIDPVLFGVIAVVNLMLGGLTPPVGMLVFVVSGTTGVPVGALFRVVIPYLVALLCALLVLCLLALFF</sequence>
<dbReference type="Proteomes" id="UP000535501">
    <property type="component" value="Unassembled WGS sequence"/>
</dbReference>
<evidence type="ECO:0000256" key="10">
    <source>
        <dbReference type="SAM" id="Phobius"/>
    </source>
</evidence>
<feature type="transmembrane region" description="Helical" evidence="10">
    <location>
        <begin position="304"/>
        <end position="327"/>
    </location>
</feature>
<evidence type="ECO:0000313" key="13">
    <source>
        <dbReference type="EMBL" id="MBB6180348.1"/>
    </source>
</evidence>
<keyword evidence="6 10" id="KW-1133">Transmembrane helix</keyword>
<evidence type="ECO:0000256" key="4">
    <source>
        <dbReference type="ARBA" id="ARBA00022519"/>
    </source>
</evidence>
<dbReference type="InterPro" id="IPR055348">
    <property type="entry name" value="DctQ"/>
</dbReference>
<keyword evidence="2 8" id="KW-0813">Transport</keyword>
<comment type="function">
    <text evidence="8">Part of the tripartite ATP-independent periplasmic (TRAP) transport system.</text>
</comment>
<feature type="transmembrane region" description="Helical" evidence="10">
    <location>
        <begin position="479"/>
        <end position="499"/>
    </location>
</feature>
<feature type="transmembrane region" description="Helical" evidence="10">
    <location>
        <begin position="158"/>
        <end position="177"/>
    </location>
</feature>
<feature type="transmembrane region" description="Helical" evidence="10">
    <location>
        <begin position="377"/>
        <end position="399"/>
    </location>
</feature>
<accession>A0A7X0DCX1</accession>